<evidence type="ECO:0000313" key="2">
    <source>
        <dbReference type="Proteomes" id="UP000606935"/>
    </source>
</evidence>
<dbReference type="Proteomes" id="UP000606935">
    <property type="component" value="Unassembled WGS sequence"/>
</dbReference>
<dbReference type="RefSeq" id="WP_188698549.1">
    <property type="nucleotide sequence ID" value="NZ_BMLS01000008.1"/>
</dbReference>
<keyword evidence="2" id="KW-1185">Reference proteome</keyword>
<organism evidence="1 2">
    <name type="scientific">Bowmanella pacifica</name>
    <dbReference type="NCBI Taxonomy" id="502051"/>
    <lineage>
        <taxon>Bacteria</taxon>
        <taxon>Pseudomonadati</taxon>
        <taxon>Pseudomonadota</taxon>
        <taxon>Gammaproteobacteria</taxon>
        <taxon>Alteromonadales</taxon>
        <taxon>Alteromonadaceae</taxon>
        <taxon>Bowmanella</taxon>
    </lineage>
</organism>
<proteinExistence type="predicted"/>
<reference evidence="1" key="1">
    <citation type="journal article" date="2014" name="Int. J. Syst. Evol. Microbiol.">
        <title>Complete genome sequence of Corynebacterium casei LMG S-19264T (=DSM 44701T), isolated from a smear-ripened cheese.</title>
        <authorList>
            <consortium name="US DOE Joint Genome Institute (JGI-PGF)"/>
            <person name="Walter F."/>
            <person name="Albersmeier A."/>
            <person name="Kalinowski J."/>
            <person name="Ruckert C."/>
        </authorList>
    </citation>
    <scope>NUCLEOTIDE SEQUENCE</scope>
    <source>
        <strain evidence="1">CGMCC 1.7086</strain>
    </source>
</reference>
<name>A0A917Z3G3_9ALTE</name>
<gene>
    <name evidence="1" type="ORF">GCM10010982_35970</name>
</gene>
<sequence>MSRSAFKAISKRAWQSCHQAETKLLTLTGCEWQQQLYYYNQASHELTLHLADAGQPLMQEWQLRCWLFNLVRWAIAAQCHWQRQTLLDQLYQPLLALQALYRQLPQGAKRFTKLQRDLRRLLQPLYHRDTTGPARPHNRT</sequence>
<protein>
    <submittedName>
        <fullName evidence="1">Uncharacterized protein</fullName>
    </submittedName>
</protein>
<comment type="caution">
    <text evidence="1">The sequence shown here is derived from an EMBL/GenBank/DDBJ whole genome shotgun (WGS) entry which is preliminary data.</text>
</comment>
<evidence type="ECO:0000313" key="1">
    <source>
        <dbReference type="EMBL" id="GGO74056.1"/>
    </source>
</evidence>
<dbReference type="AlphaFoldDB" id="A0A917Z3G3"/>
<reference evidence="1" key="2">
    <citation type="submission" date="2020-09" db="EMBL/GenBank/DDBJ databases">
        <authorList>
            <person name="Sun Q."/>
            <person name="Zhou Y."/>
        </authorList>
    </citation>
    <scope>NUCLEOTIDE SEQUENCE</scope>
    <source>
        <strain evidence="1">CGMCC 1.7086</strain>
    </source>
</reference>
<accession>A0A917Z3G3</accession>
<dbReference type="EMBL" id="BMLS01000008">
    <property type="protein sequence ID" value="GGO74056.1"/>
    <property type="molecule type" value="Genomic_DNA"/>
</dbReference>